<sequence length="330" mass="37912">MIAHYLQKYNHQVTLLFRTPVALTNFENQILRGYNKNELFNQYKIYSSKLPPIQRLIVTTKAHEISNSFQKIFYRLSPTSTVIIISRGMGIYEELMEKFFSKNENLRPNILLGSSTHLCYGMKNVNSPFDIFHSGVGENIKNLRISTFSISTKHELSTSILEKETNRREGSSLGATIKALTQIKELQIRCINVLSLQNRLLENLVINSCINPLTTIFNMRNRGLLFNPGADRVLQALCNESAKVMREHRKYLGMRPSNRFGPGRLVDAIQQICQETSSRKSDMLKDAKRRYITEIDYLNGYLVKLGKIYDIPTPLHQLVVDMCSFIVNLV</sequence>
<dbReference type="InterPro" id="IPR013332">
    <property type="entry name" value="KPR_N"/>
</dbReference>
<feature type="domain" description="Ketopantoate reductase C-terminal" evidence="5">
    <location>
        <begin position="197"/>
        <end position="323"/>
    </location>
</feature>
<dbReference type="SUPFAM" id="SSF48179">
    <property type="entry name" value="6-phosphogluconate dehydrogenase C-terminal domain-like"/>
    <property type="match status" value="1"/>
</dbReference>
<dbReference type="InterPro" id="IPR013328">
    <property type="entry name" value="6PGD_dom2"/>
</dbReference>
<dbReference type="SUPFAM" id="SSF51735">
    <property type="entry name" value="NAD(P)-binding Rossmann-fold domains"/>
    <property type="match status" value="1"/>
</dbReference>
<comment type="similarity">
    <text evidence="1">Belongs to the ketopantoate reductase family.</text>
</comment>
<keyword evidence="2" id="KW-0521">NADP</keyword>
<name>A0ABN7V7I3_GIGMA</name>
<dbReference type="PANTHER" id="PTHR43765:SF2">
    <property type="entry name" value="2-DEHYDROPANTOATE 2-REDUCTASE"/>
    <property type="match status" value="1"/>
</dbReference>
<evidence type="ECO:0000259" key="4">
    <source>
        <dbReference type="Pfam" id="PF02558"/>
    </source>
</evidence>
<comment type="caution">
    <text evidence="6">The sequence shown here is derived from an EMBL/GenBank/DDBJ whole genome shotgun (WGS) entry which is preliminary data.</text>
</comment>
<dbReference type="Gene3D" id="1.10.1040.10">
    <property type="entry name" value="N-(1-d-carboxylethyl)-l-norvaline Dehydrogenase, domain 2"/>
    <property type="match status" value="1"/>
</dbReference>
<feature type="domain" description="Ketopantoate reductase N-terminal" evidence="4">
    <location>
        <begin position="1"/>
        <end position="121"/>
    </location>
</feature>
<accession>A0ABN7V7I3</accession>
<organism evidence="6 7">
    <name type="scientific">Gigaspora margarita</name>
    <dbReference type="NCBI Taxonomy" id="4874"/>
    <lineage>
        <taxon>Eukaryota</taxon>
        <taxon>Fungi</taxon>
        <taxon>Fungi incertae sedis</taxon>
        <taxon>Mucoromycota</taxon>
        <taxon>Glomeromycotina</taxon>
        <taxon>Glomeromycetes</taxon>
        <taxon>Diversisporales</taxon>
        <taxon>Gigasporaceae</taxon>
        <taxon>Gigaspora</taxon>
    </lineage>
</organism>
<gene>
    <name evidence="6" type="ORF">GMARGA_LOCUS14570</name>
</gene>
<dbReference type="InterPro" id="IPR050838">
    <property type="entry name" value="Ketopantoate_reductase"/>
</dbReference>
<dbReference type="Gene3D" id="3.40.50.720">
    <property type="entry name" value="NAD(P)-binding Rossmann-like Domain"/>
    <property type="match status" value="1"/>
</dbReference>
<keyword evidence="3" id="KW-0560">Oxidoreductase</keyword>
<proteinExistence type="inferred from homology"/>
<dbReference type="Pfam" id="PF02558">
    <property type="entry name" value="ApbA"/>
    <property type="match status" value="1"/>
</dbReference>
<protein>
    <submittedName>
        <fullName evidence="6">43146_t:CDS:1</fullName>
    </submittedName>
</protein>
<dbReference type="PANTHER" id="PTHR43765">
    <property type="entry name" value="2-DEHYDROPANTOATE 2-REDUCTASE-RELATED"/>
    <property type="match status" value="1"/>
</dbReference>
<evidence type="ECO:0000256" key="1">
    <source>
        <dbReference type="ARBA" id="ARBA00007870"/>
    </source>
</evidence>
<evidence type="ECO:0000256" key="2">
    <source>
        <dbReference type="ARBA" id="ARBA00022857"/>
    </source>
</evidence>
<dbReference type="InterPro" id="IPR008927">
    <property type="entry name" value="6-PGluconate_DH-like_C_sf"/>
</dbReference>
<evidence type="ECO:0000313" key="7">
    <source>
        <dbReference type="Proteomes" id="UP000789901"/>
    </source>
</evidence>
<dbReference type="EMBL" id="CAJVQB010009717">
    <property type="protein sequence ID" value="CAG8732964.1"/>
    <property type="molecule type" value="Genomic_DNA"/>
</dbReference>
<evidence type="ECO:0000313" key="6">
    <source>
        <dbReference type="EMBL" id="CAG8732964.1"/>
    </source>
</evidence>
<dbReference type="InterPro" id="IPR036291">
    <property type="entry name" value="NAD(P)-bd_dom_sf"/>
</dbReference>
<dbReference type="InterPro" id="IPR013752">
    <property type="entry name" value="KPA_reductase"/>
</dbReference>
<evidence type="ECO:0000256" key="3">
    <source>
        <dbReference type="ARBA" id="ARBA00023002"/>
    </source>
</evidence>
<dbReference type="Pfam" id="PF08546">
    <property type="entry name" value="ApbA_C"/>
    <property type="match status" value="1"/>
</dbReference>
<evidence type="ECO:0000259" key="5">
    <source>
        <dbReference type="Pfam" id="PF08546"/>
    </source>
</evidence>
<keyword evidence="7" id="KW-1185">Reference proteome</keyword>
<reference evidence="6 7" key="1">
    <citation type="submission" date="2021-06" db="EMBL/GenBank/DDBJ databases">
        <authorList>
            <person name="Kallberg Y."/>
            <person name="Tangrot J."/>
            <person name="Rosling A."/>
        </authorList>
    </citation>
    <scope>NUCLEOTIDE SEQUENCE [LARGE SCALE GENOMIC DNA]</scope>
    <source>
        <strain evidence="6 7">120-4 pot B 10/14</strain>
    </source>
</reference>
<dbReference type="Proteomes" id="UP000789901">
    <property type="component" value="Unassembled WGS sequence"/>
</dbReference>